<dbReference type="InterPro" id="IPR014710">
    <property type="entry name" value="RmlC-like_jellyroll"/>
</dbReference>
<feature type="transmembrane region" description="Helical" evidence="6">
    <location>
        <begin position="240"/>
        <end position="265"/>
    </location>
</feature>
<dbReference type="PANTHER" id="PTHR30213:SF0">
    <property type="entry name" value="UPF0761 MEMBRANE PROTEIN YIHY"/>
    <property type="match status" value="1"/>
</dbReference>
<evidence type="ECO:0000256" key="1">
    <source>
        <dbReference type="ARBA" id="ARBA00004651"/>
    </source>
</evidence>
<feature type="transmembrane region" description="Helical" evidence="6">
    <location>
        <begin position="208"/>
        <end position="228"/>
    </location>
</feature>
<comment type="subcellular location">
    <subcellularLocation>
        <location evidence="1">Cell membrane</location>
        <topology evidence="1">Multi-pass membrane protein</topology>
    </subcellularLocation>
</comment>
<evidence type="ECO:0000256" key="3">
    <source>
        <dbReference type="ARBA" id="ARBA00022692"/>
    </source>
</evidence>
<dbReference type="GO" id="GO:0005886">
    <property type="term" value="C:plasma membrane"/>
    <property type="evidence" value="ECO:0007669"/>
    <property type="project" value="UniProtKB-SubCell"/>
</dbReference>
<organism evidence="8 9">
    <name type="scientific">Candidatus Treponema excrementipullorum</name>
    <dbReference type="NCBI Taxonomy" id="2838768"/>
    <lineage>
        <taxon>Bacteria</taxon>
        <taxon>Pseudomonadati</taxon>
        <taxon>Spirochaetota</taxon>
        <taxon>Spirochaetia</taxon>
        <taxon>Spirochaetales</taxon>
        <taxon>Treponemataceae</taxon>
        <taxon>Treponema</taxon>
    </lineage>
</organism>
<evidence type="ECO:0000313" key="9">
    <source>
        <dbReference type="Proteomes" id="UP000823914"/>
    </source>
</evidence>
<proteinExistence type="predicted"/>
<keyword evidence="3 6" id="KW-0812">Transmembrane</keyword>
<keyword evidence="2" id="KW-1003">Cell membrane</keyword>
<dbReference type="Proteomes" id="UP000823914">
    <property type="component" value="Unassembled WGS sequence"/>
</dbReference>
<dbReference type="PROSITE" id="PS50042">
    <property type="entry name" value="CNMP_BINDING_3"/>
    <property type="match status" value="1"/>
</dbReference>
<name>A0A9E2L0I3_9SPIR</name>
<feature type="domain" description="Cyclic nucleotide-binding" evidence="7">
    <location>
        <begin position="319"/>
        <end position="412"/>
    </location>
</feature>
<sequence>MKKYTLRTFIQESFLTIEFFMQNDLITYASACAFGFLFSLLPILIMTASILIGVLDTSPEALDFLYEMDSSLLSVIDVPKVIDFILHFNSGLFFKIVLGVFIFWMARRLFMSTVKGIRCIFHTESQRRPSIYQLIIIASEVVLVVSLSLIIFLISSGSTLLQLPFFKSFIPPFVYSLLSTIISFTPVILMFFIVSISYRVAPGIKLPWSKNFLATLCCTVSFFVFSYFSSYFTDIAKYNMIYGVLSAIIMLLLRVFVFFILYLFFAQALFVHHFFNQLLLAELYLLPSRDTENLILLFRRLLFVDPDYFINKKSIGIEYGKGSIIYNAGDASKDIFYIAQGSVTVTKNNFVEYYDKGSFFGEVACILGKNREESATAVSDVHLIKIDAEDFLFMLEKNPEANKKALSRLSSYFSQHKEFS</sequence>
<dbReference type="CDD" id="cd00038">
    <property type="entry name" value="CAP_ED"/>
    <property type="match status" value="1"/>
</dbReference>
<dbReference type="InterPro" id="IPR017039">
    <property type="entry name" value="Virul_fac_BrkB"/>
</dbReference>
<evidence type="ECO:0000256" key="5">
    <source>
        <dbReference type="ARBA" id="ARBA00023136"/>
    </source>
</evidence>
<protein>
    <submittedName>
        <fullName evidence="8">YihY/virulence factor BrkB family protein</fullName>
    </submittedName>
</protein>
<keyword evidence="4 6" id="KW-1133">Transmembrane helix</keyword>
<dbReference type="InterPro" id="IPR018490">
    <property type="entry name" value="cNMP-bd_dom_sf"/>
</dbReference>
<reference evidence="8" key="1">
    <citation type="journal article" date="2021" name="PeerJ">
        <title>Extensive microbial diversity within the chicken gut microbiome revealed by metagenomics and culture.</title>
        <authorList>
            <person name="Gilroy R."/>
            <person name="Ravi A."/>
            <person name="Getino M."/>
            <person name="Pursley I."/>
            <person name="Horton D.L."/>
            <person name="Alikhan N.F."/>
            <person name="Baker D."/>
            <person name="Gharbi K."/>
            <person name="Hall N."/>
            <person name="Watson M."/>
            <person name="Adriaenssens E.M."/>
            <person name="Foster-Nyarko E."/>
            <person name="Jarju S."/>
            <person name="Secka A."/>
            <person name="Antonio M."/>
            <person name="Oren A."/>
            <person name="Chaudhuri R.R."/>
            <person name="La Ragione R."/>
            <person name="Hildebrand F."/>
            <person name="Pallen M.J."/>
        </authorList>
    </citation>
    <scope>NUCLEOTIDE SEQUENCE</scope>
    <source>
        <strain evidence="8">Gambia15-2214</strain>
    </source>
</reference>
<feature type="transmembrane region" description="Helical" evidence="6">
    <location>
        <begin position="131"/>
        <end position="154"/>
    </location>
</feature>
<dbReference type="SMART" id="SM00100">
    <property type="entry name" value="cNMP"/>
    <property type="match status" value="1"/>
</dbReference>
<feature type="transmembrane region" description="Helical" evidence="6">
    <location>
        <begin position="25"/>
        <end position="55"/>
    </location>
</feature>
<dbReference type="SUPFAM" id="SSF51206">
    <property type="entry name" value="cAMP-binding domain-like"/>
    <property type="match status" value="1"/>
</dbReference>
<evidence type="ECO:0000256" key="4">
    <source>
        <dbReference type="ARBA" id="ARBA00022989"/>
    </source>
</evidence>
<dbReference type="PANTHER" id="PTHR30213">
    <property type="entry name" value="INNER MEMBRANE PROTEIN YHJD"/>
    <property type="match status" value="1"/>
</dbReference>
<feature type="transmembrane region" description="Helical" evidence="6">
    <location>
        <begin position="174"/>
        <end position="196"/>
    </location>
</feature>
<dbReference type="Pfam" id="PF03631">
    <property type="entry name" value="Virul_fac_BrkB"/>
    <property type="match status" value="1"/>
</dbReference>
<accession>A0A9E2L0I3</accession>
<evidence type="ECO:0000259" key="7">
    <source>
        <dbReference type="PROSITE" id="PS50042"/>
    </source>
</evidence>
<evidence type="ECO:0000313" key="8">
    <source>
        <dbReference type="EMBL" id="MBU3849021.1"/>
    </source>
</evidence>
<dbReference type="EMBL" id="JAHLFV010000010">
    <property type="protein sequence ID" value="MBU3849021.1"/>
    <property type="molecule type" value="Genomic_DNA"/>
</dbReference>
<gene>
    <name evidence="8" type="ORF">IAA16_00470</name>
</gene>
<dbReference type="AlphaFoldDB" id="A0A9E2L0I3"/>
<evidence type="ECO:0000256" key="2">
    <source>
        <dbReference type="ARBA" id="ARBA00022475"/>
    </source>
</evidence>
<comment type="caution">
    <text evidence="8">The sequence shown here is derived from an EMBL/GenBank/DDBJ whole genome shotgun (WGS) entry which is preliminary data.</text>
</comment>
<evidence type="ECO:0000256" key="6">
    <source>
        <dbReference type="SAM" id="Phobius"/>
    </source>
</evidence>
<dbReference type="Pfam" id="PF00027">
    <property type="entry name" value="cNMP_binding"/>
    <property type="match status" value="1"/>
</dbReference>
<feature type="transmembrane region" description="Helical" evidence="6">
    <location>
        <begin position="92"/>
        <end position="110"/>
    </location>
</feature>
<dbReference type="InterPro" id="IPR000595">
    <property type="entry name" value="cNMP-bd_dom"/>
</dbReference>
<keyword evidence="5 6" id="KW-0472">Membrane</keyword>
<reference evidence="8" key="2">
    <citation type="submission" date="2021-04" db="EMBL/GenBank/DDBJ databases">
        <authorList>
            <person name="Gilroy R."/>
        </authorList>
    </citation>
    <scope>NUCLEOTIDE SEQUENCE</scope>
    <source>
        <strain evidence="8">Gambia15-2214</strain>
    </source>
</reference>
<dbReference type="Gene3D" id="2.60.120.10">
    <property type="entry name" value="Jelly Rolls"/>
    <property type="match status" value="1"/>
</dbReference>